<evidence type="ECO:0000256" key="4">
    <source>
        <dbReference type="ARBA" id="ARBA00022837"/>
    </source>
</evidence>
<dbReference type="Gene3D" id="3.40.50.410">
    <property type="entry name" value="von Willebrand factor, type A domain"/>
    <property type="match status" value="1"/>
</dbReference>
<evidence type="ECO:0000256" key="2">
    <source>
        <dbReference type="ARBA" id="ARBA00022525"/>
    </source>
</evidence>
<keyword evidence="4" id="KW-0106">Calcium</keyword>
<evidence type="ECO:0000256" key="3">
    <source>
        <dbReference type="ARBA" id="ARBA00022729"/>
    </source>
</evidence>
<feature type="region of interest" description="Disordered" evidence="5">
    <location>
        <begin position="344"/>
        <end position="387"/>
    </location>
</feature>
<dbReference type="PANTHER" id="PTHR10166">
    <property type="entry name" value="VOLTAGE-DEPENDENT CALCIUM CHANNEL SUBUNIT ALPHA-2/DELTA-RELATED"/>
    <property type="match status" value="1"/>
</dbReference>
<dbReference type="PANTHER" id="PTHR10166:SF37">
    <property type="entry name" value="STOLID, ISOFORM H"/>
    <property type="match status" value="1"/>
</dbReference>
<evidence type="ECO:0000256" key="1">
    <source>
        <dbReference type="ARBA" id="ARBA00004613"/>
    </source>
</evidence>
<dbReference type="InterPro" id="IPR051173">
    <property type="entry name" value="Ca_channel_alpha-2/delta"/>
</dbReference>
<feature type="compositionally biased region" description="Basic and acidic residues" evidence="5">
    <location>
        <begin position="371"/>
        <end position="387"/>
    </location>
</feature>
<accession>A0AAW5KRJ8</accession>
<name>A0AAW5KRJ8_9FIRM</name>
<keyword evidence="2" id="KW-0964">Secreted</keyword>
<evidence type="ECO:0000256" key="5">
    <source>
        <dbReference type="SAM" id="MobiDB-lite"/>
    </source>
</evidence>
<comment type="caution">
    <text evidence="7">The sequence shown here is derived from an EMBL/GenBank/DDBJ whole genome shotgun (WGS) entry which is preliminary data.</text>
</comment>
<feature type="compositionally biased region" description="Acidic residues" evidence="5">
    <location>
        <begin position="353"/>
        <end position="363"/>
    </location>
</feature>
<reference evidence="7" key="1">
    <citation type="submission" date="2022-06" db="EMBL/GenBank/DDBJ databases">
        <title>Isolation of gut microbiota from human fecal samples.</title>
        <authorList>
            <person name="Pamer E.G."/>
            <person name="Barat B."/>
            <person name="Waligurski E."/>
            <person name="Medina S."/>
            <person name="Paddock L."/>
            <person name="Mostad J."/>
        </authorList>
    </citation>
    <scope>NUCLEOTIDE SEQUENCE</scope>
    <source>
        <strain evidence="7">DFI.5.57</strain>
    </source>
</reference>
<dbReference type="InterPro" id="IPR002035">
    <property type="entry name" value="VWF_A"/>
</dbReference>
<feature type="domain" description="VWFA" evidence="6">
    <location>
        <begin position="560"/>
        <end position="726"/>
    </location>
</feature>
<evidence type="ECO:0000259" key="6">
    <source>
        <dbReference type="PROSITE" id="PS50234"/>
    </source>
</evidence>
<keyword evidence="3" id="KW-0732">Signal</keyword>
<evidence type="ECO:0000313" key="8">
    <source>
        <dbReference type="Proteomes" id="UP001206236"/>
    </source>
</evidence>
<dbReference type="SUPFAM" id="SSF53300">
    <property type="entry name" value="vWA-like"/>
    <property type="match status" value="1"/>
</dbReference>
<dbReference type="AlphaFoldDB" id="A0AAW5KRJ8"/>
<dbReference type="PROSITE" id="PS50234">
    <property type="entry name" value="VWFA"/>
    <property type="match status" value="1"/>
</dbReference>
<proteinExistence type="predicted"/>
<gene>
    <name evidence="7" type="ORF">NE632_13130</name>
</gene>
<dbReference type="SMART" id="SM00327">
    <property type="entry name" value="VWA"/>
    <property type="match status" value="1"/>
</dbReference>
<organism evidence="7 8">
    <name type="scientific">Ruminococcus bicirculans</name>
    <name type="common">ex Wegman et al. 2014</name>
    <dbReference type="NCBI Taxonomy" id="1160721"/>
    <lineage>
        <taxon>Bacteria</taxon>
        <taxon>Bacillati</taxon>
        <taxon>Bacillota</taxon>
        <taxon>Clostridia</taxon>
        <taxon>Eubacteriales</taxon>
        <taxon>Oscillospiraceae</taxon>
        <taxon>Ruminococcus</taxon>
    </lineage>
</organism>
<dbReference type="InterPro" id="IPR059100">
    <property type="entry name" value="TSP3_bac"/>
</dbReference>
<evidence type="ECO:0000313" key="7">
    <source>
        <dbReference type="EMBL" id="MCQ5154237.1"/>
    </source>
</evidence>
<comment type="subcellular location">
    <subcellularLocation>
        <location evidence="1">Secreted</location>
    </subcellularLocation>
</comment>
<dbReference type="InterPro" id="IPR036465">
    <property type="entry name" value="vWFA_dom_sf"/>
</dbReference>
<sequence length="1239" mass="139234">MGNINNYCGNLSYNKEIQKDESTAFPDIGDGLNYIFNFFDTDSYKDGVTFNWQETLDMGATYSNEGIAAYGRTISTKDIIGAKNSISFNSTDLTTVANAESYIYSSNGDISIQANTVDLNGLIYAPNGKVLISAGNIDFEGLIIADEIEVNGNDVTLSASPFNSYNIDFLTNIINDARIITVADYYLDESKMTLSWDTNQYGNDFTIWASYDGGDYIAIADTDECTYDYIAETGHKTIDFYVEQELLSGNKIISNTVSLTSNENGEYEVYMEDSDGDGLCDPLEDYLGTDKNNANTDDDGLTDYEELYYTQTDPLKYDSDDNGICDADEDIDEDGLSFRQELDLTTDPFNNDTDFDGLSDGDEVNVYGTDPLKKDTDDDGLIDGKEPEYSCDPLNPDSNYDGILDGDDTYTVTKKSKESDSKVSVELTIDIPGKSIGSLSIDEVPDDDIFLPAQMPGFIGNGFDFYVDCKFEEATMKYTFDESLLDIENFEPAVYYCDVVNQKMVLLEEQVVDLENCTVTAKTTHFSRYILLNKTEFEKIWDKDFIDNSTDEDGNKVGMEIALVIDSSGSMGWNDLSGIRKDAAKEFVDSLRDEDKAAIIDFDHYAYTYQGLTNNKKLLYNAINKIDDNGGTSLSAGMSMALDNLLNSASDAKKIIIMLTDGVGDYDSKYTTIASNNEITVYTIGLGYDIDSVLLNNIATATGGKYYHADKAEDLKDNFEEAQEDIGTKDTDGDTLPDVVEENLYWFNGVSLSAANKPSDIDLFLGFKSDDPNTFYKYLNDGQLVREYKQISENRYEAVLKDGVIWDIPSFQEKLNENKKEIVDKYVEEVCEPLTEAGNILASDSNLDTDQVVHHMLSYHSGSQKYKCEYCEYEIESPEFEDNYILDENDKFMVYSLNAMKEHSNDKSEKQMFECAITAIREEYLSSINNCNHAVSNGSHNNQLLLNKACTEYSASDVYGNYLNPQLCTIGYSSYKLTDYNLSIEISDNNFGDVFVSSVENCTVDWEQVGEDLIPIFKTAFEKYIKDYDVYITTLGYDIDGMIKNVFNDEFYKELAVKTKNLIQKTYLHDLRDDYDNETVASQFQKDFVSCAASLIESLCPELKAGHFAVKLSIEIGKFLATRIVNLLQCATELPGNKEISIIYHAKGSTMVFESQMTSQFAITFVDNLKVVNNVNDYISNKLSNFGSSSNVENGCFSIKNNGYTMSPRFGNQNSVYHFYTYNMLRNIVINPEYRYYQK</sequence>
<dbReference type="Pfam" id="PF00092">
    <property type="entry name" value="VWA"/>
    <property type="match status" value="1"/>
</dbReference>
<dbReference type="RefSeq" id="WP_256321034.1">
    <property type="nucleotide sequence ID" value="NZ_JANGCN010000044.1"/>
</dbReference>
<protein>
    <submittedName>
        <fullName evidence="7">VWA domain-containing protein</fullName>
    </submittedName>
</protein>
<dbReference type="Pfam" id="PF18884">
    <property type="entry name" value="TSP3_bac"/>
    <property type="match status" value="3"/>
</dbReference>
<dbReference type="CDD" id="cd00198">
    <property type="entry name" value="vWFA"/>
    <property type="match status" value="1"/>
</dbReference>
<dbReference type="EMBL" id="JANGCN010000044">
    <property type="protein sequence ID" value="MCQ5154237.1"/>
    <property type="molecule type" value="Genomic_DNA"/>
</dbReference>
<dbReference type="Proteomes" id="UP001206236">
    <property type="component" value="Unassembled WGS sequence"/>
</dbReference>